<dbReference type="EMBL" id="VHSG01000002">
    <property type="protein sequence ID" value="TQV86302.1"/>
    <property type="molecule type" value="Genomic_DNA"/>
</dbReference>
<keyword evidence="2" id="KW-1185">Reference proteome</keyword>
<gene>
    <name evidence="1" type="ORF">FKG94_01780</name>
</gene>
<dbReference type="GO" id="GO:0019825">
    <property type="term" value="F:oxygen binding"/>
    <property type="evidence" value="ECO:0007669"/>
    <property type="project" value="InterPro"/>
</dbReference>
<dbReference type="Gene3D" id="1.10.490.10">
    <property type="entry name" value="Globins"/>
    <property type="match status" value="1"/>
</dbReference>
<evidence type="ECO:0000313" key="1">
    <source>
        <dbReference type="EMBL" id="TQV86302.1"/>
    </source>
</evidence>
<dbReference type="GO" id="GO:0020037">
    <property type="term" value="F:heme binding"/>
    <property type="evidence" value="ECO:0007669"/>
    <property type="project" value="InterPro"/>
</dbReference>
<comment type="caution">
    <text evidence="1">The sequence shown here is derived from an EMBL/GenBank/DDBJ whole genome shotgun (WGS) entry which is preliminary data.</text>
</comment>
<dbReference type="SUPFAM" id="SSF46458">
    <property type="entry name" value="Globin-like"/>
    <property type="match status" value="1"/>
</dbReference>
<dbReference type="Proteomes" id="UP000319732">
    <property type="component" value="Unassembled WGS sequence"/>
</dbReference>
<dbReference type="OrthoDB" id="980856at2"/>
<accession>A0A545UA08</accession>
<protein>
    <submittedName>
        <fullName evidence="1">Globin</fullName>
    </submittedName>
</protein>
<dbReference type="InterPro" id="IPR009050">
    <property type="entry name" value="Globin-like_sf"/>
</dbReference>
<dbReference type="AlphaFoldDB" id="A0A545UA08"/>
<organism evidence="1 2">
    <name type="scientific">Exilibacterium tricleocarpae</name>
    <dbReference type="NCBI Taxonomy" id="2591008"/>
    <lineage>
        <taxon>Bacteria</taxon>
        <taxon>Pseudomonadati</taxon>
        <taxon>Pseudomonadota</taxon>
        <taxon>Gammaproteobacteria</taxon>
        <taxon>Cellvibrionales</taxon>
        <taxon>Cellvibrionaceae</taxon>
        <taxon>Exilibacterium</taxon>
    </lineage>
</organism>
<reference evidence="1 2" key="1">
    <citation type="submission" date="2019-06" db="EMBL/GenBank/DDBJ databases">
        <title>Whole genome sequence for Cellvibrionaceae sp. R142.</title>
        <authorList>
            <person name="Wang G."/>
        </authorList>
    </citation>
    <scope>NUCLEOTIDE SEQUENCE [LARGE SCALE GENOMIC DNA]</scope>
    <source>
        <strain evidence="1 2">R142</strain>
    </source>
</reference>
<proteinExistence type="predicted"/>
<evidence type="ECO:0000313" key="2">
    <source>
        <dbReference type="Proteomes" id="UP000319732"/>
    </source>
</evidence>
<dbReference type="InterPro" id="IPR012292">
    <property type="entry name" value="Globin/Proto"/>
</dbReference>
<sequence length="138" mass="16733">MQFEEIFDASYERVLRVELEGRFFFDAFYENFIDSSPEVRDKFKNTDMDRQRKMLKKSFYSLVVFYATNSVDDYLVKVAERHNRENIDIRPGLYDLWIESLIFTVAQYDPDFDETVELAWRLVLATGITYMKFKYNHR</sequence>
<dbReference type="RefSeq" id="WP_142902455.1">
    <property type="nucleotide sequence ID" value="NZ_ML660087.1"/>
</dbReference>
<name>A0A545UA08_9GAMM</name>